<dbReference type="Gene3D" id="3.40.50.2000">
    <property type="entry name" value="Glycogen Phosphorylase B"/>
    <property type="match status" value="1"/>
</dbReference>
<proteinExistence type="predicted"/>
<evidence type="ECO:0008006" key="3">
    <source>
        <dbReference type="Google" id="ProtNLM"/>
    </source>
</evidence>
<evidence type="ECO:0000313" key="1">
    <source>
        <dbReference type="EMBL" id="GGK25293.1"/>
    </source>
</evidence>
<organism evidence="1 2">
    <name type="scientific">Deinococcus malanensis</name>
    <dbReference type="NCBI Taxonomy" id="1706855"/>
    <lineage>
        <taxon>Bacteria</taxon>
        <taxon>Thermotogati</taxon>
        <taxon>Deinococcota</taxon>
        <taxon>Deinococci</taxon>
        <taxon>Deinococcales</taxon>
        <taxon>Deinococcaceae</taxon>
        <taxon>Deinococcus</taxon>
    </lineage>
</organism>
<dbReference type="PANTHER" id="PTHR12526:SF630">
    <property type="entry name" value="GLYCOSYLTRANSFERASE"/>
    <property type="match status" value="1"/>
</dbReference>
<dbReference type="RefSeq" id="WP_189007179.1">
    <property type="nucleotide sequence ID" value="NZ_BMPP01000006.1"/>
</dbReference>
<dbReference type="Pfam" id="PF13692">
    <property type="entry name" value="Glyco_trans_1_4"/>
    <property type="match status" value="1"/>
</dbReference>
<dbReference type="SUPFAM" id="SSF53756">
    <property type="entry name" value="UDP-Glycosyltransferase/glycogen phosphorylase"/>
    <property type="match status" value="1"/>
</dbReference>
<comment type="caution">
    <text evidence="1">The sequence shown here is derived from an EMBL/GenBank/DDBJ whole genome shotgun (WGS) entry which is preliminary data.</text>
</comment>
<accession>A0ABQ2EWN1</accession>
<protein>
    <recommendedName>
        <fullName evidence="3">Glycosyl transferase family 1 domain-containing protein</fullName>
    </recommendedName>
</protein>
<dbReference type="EMBL" id="BMPP01000006">
    <property type="protein sequence ID" value="GGK25293.1"/>
    <property type="molecule type" value="Genomic_DNA"/>
</dbReference>
<reference evidence="2" key="1">
    <citation type="journal article" date="2019" name="Int. J. Syst. Evol. Microbiol.">
        <title>The Global Catalogue of Microorganisms (GCM) 10K type strain sequencing project: providing services to taxonomists for standard genome sequencing and annotation.</title>
        <authorList>
            <consortium name="The Broad Institute Genomics Platform"/>
            <consortium name="The Broad Institute Genome Sequencing Center for Infectious Disease"/>
            <person name="Wu L."/>
            <person name="Ma J."/>
        </authorList>
    </citation>
    <scope>NUCLEOTIDE SEQUENCE [LARGE SCALE GENOMIC DNA]</scope>
    <source>
        <strain evidence="2">JCM 30331</strain>
    </source>
</reference>
<evidence type="ECO:0000313" key="2">
    <source>
        <dbReference type="Proteomes" id="UP000647587"/>
    </source>
</evidence>
<dbReference type="CDD" id="cd03801">
    <property type="entry name" value="GT4_PimA-like"/>
    <property type="match status" value="1"/>
</dbReference>
<keyword evidence="2" id="KW-1185">Reference proteome</keyword>
<dbReference type="PANTHER" id="PTHR12526">
    <property type="entry name" value="GLYCOSYLTRANSFERASE"/>
    <property type="match status" value="1"/>
</dbReference>
<dbReference type="Proteomes" id="UP000647587">
    <property type="component" value="Unassembled WGS sequence"/>
</dbReference>
<gene>
    <name evidence="1" type="ORF">GCM10008955_18720</name>
</gene>
<sequence>MSGPKSENNAVLNGRVAHIVEHIRPGGGPSGYLYNLSSVADKHPERLFDILYATRSEERSHWKGSARFELILKILRAVSPVFREFLLLLIQGWNRKRQPRFVFSPEFTQKLNHYTCLVFHDVFKARIYADNFSIKGQGIFVMPHSPSDISMESIEDYENFLGGEIKKSILLPKMQFEEIDLYEKLDGIVAPSKYALEGYFDGNSPVRARLDHLLINKFHSVVTGVNLKAASRQENYRTHINPFGKKYIVGYFGRFNEQKGFDRYLKLVKALEKETNIQFVCAGAGGIEVGSDNYKNLNNLGWIADDIAEYMASVDLIVAPNRVCYFDLAILESLSLGTPVVASAVGGNKYFSRFAEGVYLFESDVDLAETVLATLSNLPARAVVQTMYNENFSTERFYDNHQQLAIDLLNQP</sequence>
<name>A0ABQ2EWN1_9DEIO</name>